<protein>
    <recommendedName>
        <fullName evidence="3">CCHC-type domain-containing protein</fullName>
    </recommendedName>
</protein>
<dbReference type="InterPro" id="IPR001878">
    <property type="entry name" value="Znf_CCHC"/>
</dbReference>
<feature type="domain" description="CCHC-type" evidence="3">
    <location>
        <begin position="393"/>
        <end position="407"/>
    </location>
</feature>
<organism evidence="4 5">
    <name type="scientific">Polarella glacialis</name>
    <name type="common">Dinoflagellate</name>
    <dbReference type="NCBI Taxonomy" id="89957"/>
    <lineage>
        <taxon>Eukaryota</taxon>
        <taxon>Sar</taxon>
        <taxon>Alveolata</taxon>
        <taxon>Dinophyceae</taxon>
        <taxon>Suessiales</taxon>
        <taxon>Suessiaceae</taxon>
        <taxon>Polarella</taxon>
    </lineage>
</organism>
<dbReference type="InterPro" id="IPR036875">
    <property type="entry name" value="Znf_CCHC_sf"/>
</dbReference>
<dbReference type="SUPFAM" id="SSF57756">
    <property type="entry name" value="Retrovirus zinc finger-like domains"/>
    <property type="match status" value="1"/>
</dbReference>
<sequence>MDNEGDVQMPAATTRAAAIPLPPGDDFPDDACASASDASTMAQTGRELRAAGAQEPHSSPFVMPITEDHYMDAAARLVDLKGVAKPPVFTGRESDWSSWCFRFEAAMALLDLDGVMRASASHPHQITMGEMNGIAQAKSKLLYNILIQVCQGRALAILRLIETGGGFEGWRRMVLEYEPNLPARQVAVLVGLLTPTWSTQGSFGDQLMVWEKRLSDYELQYGKVVDDTIRCAIVMGRAPPRIRDHLRLLPQEMLQSYSTLRDAIRLQELRGRSYDQLGHPARATAAVSQYWPDGGSGDAGDDPDPMDVSWVAQSSGRGVGRAGPKGKGKGKGKGKSKDSAPAPARPTPSAFSTRVPTTTSTSSTWRPTATSTSSTRAPTGSTSTRSSPFAGECHRCGKQGHRAAECRAPVPRAKVLELYDDGSTMAGSAASLQMRQDAREFQCEEVATLQDAVKQSIVWADARRYRDLPTIQEPGLDVQSLEAPRWTLMLIDSGAYAHVCPTGFASDRPLRKLDDPGYAIAAGGQRLKVLGERKVTCHLQGGQPVAFMFKVLPVTRPILSVAELEDHGCQVVFNRQPHMTYAQHGETRYVSLLRVGRLYFLPVALPRSPVGPALEPASATMMTMNPVVPPSPSSQPTPASSEASSDSDASPSQVTGDTATVTARPGGTDHRWHVFEYNCNDRHSHLTAWFQAHGHLGHRFGQPNYDLRAARDVDHIAMLIHGYFLLGQRVIFMMTLPDNHEPESIQVLKKALELVSYLQDTCHVKMLVAVEGPRWNTAWRQSGRWGQSALRALLARLPLEACPDGCAYGAQTSTGRLCQKPWRVWCNTRVLQEALARACPGDHRHGQDDSEHPGRLPYAFAKAIGEALLDREGAVPILHPLEHDETDDEHHPRTHMPYRADCPVCIGAKRPDKAHRRQEPADEAAGLPLIELDFCHLKDTGDQKPMPVLVAVDTGTGAIYAGCSPSQGTA</sequence>
<name>A0A813KPM4_POLGL</name>
<feature type="region of interest" description="Disordered" evidence="2">
    <location>
        <begin position="15"/>
        <end position="58"/>
    </location>
</feature>
<feature type="compositionally biased region" description="Low complexity" evidence="2">
    <location>
        <begin position="636"/>
        <end position="652"/>
    </location>
</feature>
<dbReference type="GO" id="GO:0008270">
    <property type="term" value="F:zinc ion binding"/>
    <property type="evidence" value="ECO:0007669"/>
    <property type="project" value="UniProtKB-KW"/>
</dbReference>
<dbReference type="GO" id="GO:0003676">
    <property type="term" value="F:nucleic acid binding"/>
    <property type="evidence" value="ECO:0007669"/>
    <property type="project" value="InterPro"/>
</dbReference>
<feature type="region of interest" description="Disordered" evidence="2">
    <location>
        <begin position="288"/>
        <end position="395"/>
    </location>
</feature>
<feature type="compositionally biased region" description="Low complexity" evidence="2">
    <location>
        <begin position="30"/>
        <end position="42"/>
    </location>
</feature>
<gene>
    <name evidence="4" type="ORF">PGLA2088_LOCUS36852</name>
</gene>
<dbReference type="Gene3D" id="4.10.60.10">
    <property type="entry name" value="Zinc finger, CCHC-type"/>
    <property type="match status" value="1"/>
</dbReference>
<evidence type="ECO:0000313" key="5">
    <source>
        <dbReference type="Proteomes" id="UP000626109"/>
    </source>
</evidence>
<dbReference type="PROSITE" id="PS50158">
    <property type="entry name" value="ZF_CCHC"/>
    <property type="match status" value="1"/>
</dbReference>
<dbReference type="AlphaFoldDB" id="A0A813KPM4"/>
<reference evidence="4" key="1">
    <citation type="submission" date="2021-02" db="EMBL/GenBank/DDBJ databases">
        <authorList>
            <person name="Dougan E. K."/>
            <person name="Rhodes N."/>
            <person name="Thang M."/>
            <person name="Chan C."/>
        </authorList>
    </citation>
    <scope>NUCLEOTIDE SEQUENCE</scope>
</reference>
<keyword evidence="1" id="KW-0479">Metal-binding</keyword>
<dbReference type="Proteomes" id="UP000626109">
    <property type="component" value="Unassembled WGS sequence"/>
</dbReference>
<evidence type="ECO:0000259" key="3">
    <source>
        <dbReference type="PROSITE" id="PS50158"/>
    </source>
</evidence>
<dbReference type="EMBL" id="CAJNNW010032270">
    <property type="protein sequence ID" value="CAE8712120.1"/>
    <property type="molecule type" value="Genomic_DNA"/>
</dbReference>
<keyword evidence="1" id="KW-0863">Zinc-finger</keyword>
<dbReference type="SMART" id="SM00343">
    <property type="entry name" value="ZnF_C2HC"/>
    <property type="match status" value="1"/>
</dbReference>
<proteinExistence type="predicted"/>
<comment type="caution">
    <text evidence="4">The sequence shown here is derived from an EMBL/GenBank/DDBJ whole genome shotgun (WGS) entry which is preliminary data.</text>
</comment>
<evidence type="ECO:0000313" key="4">
    <source>
        <dbReference type="EMBL" id="CAE8712120.1"/>
    </source>
</evidence>
<feature type="compositionally biased region" description="Basic residues" evidence="2">
    <location>
        <begin position="324"/>
        <end position="334"/>
    </location>
</feature>
<keyword evidence="1" id="KW-0862">Zinc</keyword>
<feature type="compositionally biased region" description="Low complexity" evidence="2">
    <location>
        <begin position="339"/>
        <end position="388"/>
    </location>
</feature>
<evidence type="ECO:0000256" key="1">
    <source>
        <dbReference type="PROSITE-ProRule" id="PRU00047"/>
    </source>
</evidence>
<evidence type="ECO:0000256" key="2">
    <source>
        <dbReference type="SAM" id="MobiDB-lite"/>
    </source>
</evidence>
<accession>A0A813KPM4</accession>
<feature type="region of interest" description="Disordered" evidence="2">
    <location>
        <begin position="623"/>
        <end position="665"/>
    </location>
</feature>